<feature type="transmembrane region" description="Helical" evidence="1">
    <location>
        <begin position="94"/>
        <end position="117"/>
    </location>
</feature>
<comment type="caution">
    <text evidence="2">The sequence shown here is derived from an EMBL/GenBank/DDBJ whole genome shotgun (WGS) entry which is preliminary data.</text>
</comment>
<dbReference type="RefSeq" id="WP_206984066.1">
    <property type="nucleotide sequence ID" value="NZ_JAFLQZ010000004.1"/>
</dbReference>
<accession>A0A939EW63</accession>
<keyword evidence="1" id="KW-0812">Transmembrane</keyword>
<dbReference type="AlphaFoldDB" id="A0A939EW63"/>
<reference evidence="2" key="1">
    <citation type="submission" date="2021-03" db="EMBL/GenBank/DDBJ databases">
        <authorList>
            <person name="Kim M.K."/>
        </authorList>
    </citation>
    <scope>NUCLEOTIDE SEQUENCE</scope>
    <source>
        <strain evidence="2">BT186</strain>
    </source>
</reference>
<evidence type="ECO:0000256" key="1">
    <source>
        <dbReference type="SAM" id="Phobius"/>
    </source>
</evidence>
<proteinExistence type="predicted"/>
<dbReference type="EMBL" id="JAFLQZ010000004">
    <property type="protein sequence ID" value="MBO0358146.1"/>
    <property type="molecule type" value="Genomic_DNA"/>
</dbReference>
<evidence type="ECO:0000313" key="3">
    <source>
        <dbReference type="Proteomes" id="UP000664144"/>
    </source>
</evidence>
<dbReference type="Proteomes" id="UP000664144">
    <property type="component" value="Unassembled WGS sequence"/>
</dbReference>
<keyword evidence="1" id="KW-1133">Transmembrane helix</keyword>
<organism evidence="2 3">
    <name type="scientific">Hymenobacter telluris</name>
    <dbReference type="NCBI Taxonomy" id="2816474"/>
    <lineage>
        <taxon>Bacteria</taxon>
        <taxon>Pseudomonadati</taxon>
        <taxon>Bacteroidota</taxon>
        <taxon>Cytophagia</taxon>
        <taxon>Cytophagales</taxon>
        <taxon>Hymenobacteraceae</taxon>
        <taxon>Hymenobacter</taxon>
    </lineage>
</organism>
<sequence length="168" mass="19262">MRLYPDITEQFYSPFAPTETLQRIEANLAPSFSWRDLFKSRSPAPFQGAVHFDSFEIQRVISYRNSWLPQIKGRVKLAQDGQGSIVTVRHKLHLFVLVFSSIWLLGVGVATISALWSCWATGIFTFAKLIPMLMLSFGLTLFTVPFWLEVRQSRPLLIRILELKETGI</sequence>
<keyword evidence="1" id="KW-0472">Membrane</keyword>
<protein>
    <submittedName>
        <fullName evidence="2">Uncharacterized protein</fullName>
    </submittedName>
</protein>
<gene>
    <name evidence="2" type="ORF">J0X19_09340</name>
</gene>
<evidence type="ECO:0000313" key="2">
    <source>
        <dbReference type="EMBL" id="MBO0358146.1"/>
    </source>
</evidence>
<keyword evidence="3" id="KW-1185">Reference proteome</keyword>
<feature type="transmembrane region" description="Helical" evidence="1">
    <location>
        <begin position="129"/>
        <end position="148"/>
    </location>
</feature>
<name>A0A939EW63_9BACT</name>